<evidence type="ECO:0000256" key="1">
    <source>
        <dbReference type="PROSITE-ProRule" id="PRU00024"/>
    </source>
</evidence>
<dbReference type="Gene3D" id="2.120.10.30">
    <property type="entry name" value="TolB, C-terminal domain"/>
    <property type="match status" value="1"/>
</dbReference>
<evidence type="ECO:0000259" key="2">
    <source>
        <dbReference type="PROSITE" id="PS50119"/>
    </source>
</evidence>
<evidence type="ECO:0000313" key="3">
    <source>
        <dbReference type="EMBL" id="KAH3844342.1"/>
    </source>
</evidence>
<evidence type="ECO:0000313" key="4">
    <source>
        <dbReference type="Proteomes" id="UP000828390"/>
    </source>
</evidence>
<dbReference type="GO" id="GO:0008270">
    <property type="term" value="F:zinc ion binding"/>
    <property type="evidence" value="ECO:0007669"/>
    <property type="project" value="UniProtKB-KW"/>
</dbReference>
<dbReference type="PROSITE" id="PS50119">
    <property type="entry name" value="ZF_BBOX"/>
    <property type="match status" value="2"/>
</dbReference>
<dbReference type="EMBL" id="JAIWYP010000003">
    <property type="protein sequence ID" value="KAH3844342.1"/>
    <property type="molecule type" value="Genomic_DNA"/>
</dbReference>
<dbReference type="PANTHER" id="PTHR25462:SF296">
    <property type="entry name" value="MEIOTIC P26, ISOFORM F"/>
    <property type="match status" value="1"/>
</dbReference>
<protein>
    <recommendedName>
        <fullName evidence="2">B box-type domain-containing protein</fullName>
    </recommendedName>
</protein>
<dbReference type="InterPro" id="IPR047153">
    <property type="entry name" value="TRIM45/56/19-like"/>
</dbReference>
<proteinExistence type="predicted"/>
<reference evidence="3" key="1">
    <citation type="journal article" date="2019" name="bioRxiv">
        <title>The Genome of the Zebra Mussel, Dreissena polymorpha: A Resource for Invasive Species Research.</title>
        <authorList>
            <person name="McCartney M.A."/>
            <person name="Auch B."/>
            <person name="Kono T."/>
            <person name="Mallez S."/>
            <person name="Zhang Y."/>
            <person name="Obille A."/>
            <person name="Becker A."/>
            <person name="Abrahante J.E."/>
            <person name="Garbe J."/>
            <person name="Badalamenti J.P."/>
            <person name="Herman A."/>
            <person name="Mangelson H."/>
            <person name="Liachko I."/>
            <person name="Sullivan S."/>
            <person name="Sone E.D."/>
            <person name="Koren S."/>
            <person name="Silverstein K.A.T."/>
            <person name="Beckman K.B."/>
            <person name="Gohl D.M."/>
        </authorList>
    </citation>
    <scope>NUCLEOTIDE SEQUENCE</scope>
    <source>
        <strain evidence="3">Duluth1</strain>
        <tissue evidence="3">Whole animal</tissue>
    </source>
</reference>
<name>A0A9D4KQS5_DREPO</name>
<dbReference type="OrthoDB" id="6152496at2759"/>
<dbReference type="SMART" id="SM00336">
    <property type="entry name" value="BBOX"/>
    <property type="match status" value="2"/>
</dbReference>
<dbReference type="InterPro" id="IPR000315">
    <property type="entry name" value="Znf_B-box"/>
</dbReference>
<comment type="caution">
    <text evidence="3">The sequence shown here is derived from an EMBL/GenBank/DDBJ whole genome shotgun (WGS) entry which is preliminary data.</text>
</comment>
<feature type="domain" description="B box-type" evidence="2">
    <location>
        <begin position="76"/>
        <end position="120"/>
    </location>
</feature>
<feature type="domain" description="B box-type" evidence="2">
    <location>
        <begin position="22"/>
        <end position="62"/>
    </location>
</feature>
<keyword evidence="1" id="KW-0479">Metal-binding</keyword>
<dbReference type="PANTHER" id="PTHR25462">
    <property type="entry name" value="BONUS, ISOFORM C-RELATED"/>
    <property type="match status" value="1"/>
</dbReference>
<dbReference type="Gene3D" id="3.30.160.60">
    <property type="entry name" value="Classic Zinc Finger"/>
    <property type="match status" value="1"/>
</dbReference>
<accession>A0A9D4KQS5</accession>
<dbReference type="CDD" id="cd19757">
    <property type="entry name" value="Bbox1"/>
    <property type="match status" value="1"/>
</dbReference>
<sequence length="561" mass="63551">MDNSNSAQRGSDQFLENCCFTCQENGLNIEAHFYCQQCTTFYCDECDKPHGQLFKKHDVVGRDSKAQWPVGQACIELVEKCKEHESRKLELYCEDHSQLCCYQCQFDSHRTCSKIALIAEKAKGFPKTTDFQRIPKNLIDQQEKIDRLSRELNDDLQLLKASHIRCKDDIQSFRTKINEYFDELEKKSTEDLDHCLTDSQKAIQFDIDQCTKLQRELHTIGDALRTITKDNESLSFMIHKKCQTLSQSYKDIKRKDNIITFHKNPSIEKFFSSLSEFGKIVCESSLSKNEEVESNQKISVTGDYTSHNIQVASDSDQSFITGVHEFPDGTIVLSDRNNKRVKLLDKDYKIVTHLVFPGAVWDLCGVTANEIAVISDDVVHEVYLCRVADGQIQKNKNLTLQHKCIGIAFGTKSGHLFITSGTMLYQYTLDGKRVKEIFNKKSNDSVYKCAISPDETKIYVIDHHGSELNTLSKDGIQLSTTVSPKFKLLTSVRVTDNGQLLVCAYNGNSVYQVDCDGKDIISEVIAAGKGIINPGSMFYSTKTKALIIGQYTSFIAVFKTN</sequence>
<dbReference type="AlphaFoldDB" id="A0A9D4KQS5"/>
<dbReference type="SUPFAM" id="SSF101898">
    <property type="entry name" value="NHL repeat"/>
    <property type="match status" value="1"/>
</dbReference>
<keyword evidence="4" id="KW-1185">Reference proteome</keyword>
<reference evidence="3" key="2">
    <citation type="submission" date="2020-11" db="EMBL/GenBank/DDBJ databases">
        <authorList>
            <person name="McCartney M.A."/>
            <person name="Auch B."/>
            <person name="Kono T."/>
            <person name="Mallez S."/>
            <person name="Becker A."/>
            <person name="Gohl D.M."/>
            <person name="Silverstein K.A.T."/>
            <person name="Koren S."/>
            <person name="Bechman K.B."/>
            <person name="Herman A."/>
            <person name="Abrahante J.E."/>
            <person name="Garbe J."/>
        </authorList>
    </citation>
    <scope>NUCLEOTIDE SEQUENCE</scope>
    <source>
        <strain evidence="3">Duluth1</strain>
        <tissue evidence="3">Whole animal</tissue>
    </source>
</reference>
<keyword evidence="1" id="KW-0863">Zinc-finger</keyword>
<dbReference type="Proteomes" id="UP000828390">
    <property type="component" value="Unassembled WGS sequence"/>
</dbReference>
<organism evidence="3 4">
    <name type="scientific">Dreissena polymorpha</name>
    <name type="common">Zebra mussel</name>
    <name type="synonym">Mytilus polymorpha</name>
    <dbReference type="NCBI Taxonomy" id="45954"/>
    <lineage>
        <taxon>Eukaryota</taxon>
        <taxon>Metazoa</taxon>
        <taxon>Spiralia</taxon>
        <taxon>Lophotrochozoa</taxon>
        <taxon>Mollusca</taxon>
        <taxon>Bivalvia</taxon>
        <taxon>Autobranchia</taxon>
        <taxon>Heteroconchia</taxon>
        <taxon>Euheterodonta</taxon>
        <taxon>Imparidentia</taxon>
        <taxon>Neoheterodontei</taxon>
        <taxon>Myida</taxon>
        <taxon>Dreissenoidea</taxon>
        <taxon>Dreissenidae</taxon>
        <taxon>Dreissena</taxon>
    </lineage>
</organism>
<keyword evidence="1" id="KW-0862">Zinc</keyword>
<dbReference type="InterPro" id="IPR011042">
    <property type="entry name" value="6-blade_b-propeller_TolB-like"/>
</dbReference>
<dbReference type="SUPFAM" id="SSF57845">
    <property type="entry name" value="B-box zinc-binding domain"/>
    <property type="match status" value="1"/>
</dbReference>
<gene>
    <name evidence="3" type="ORF">DPMN_086600</name>
</gene>